<feature type="repeat" description="ANK" evidence="3">
    <location>
        <begin position="257"/>
        <end position="289"/>
    </location>
</feature>
<dbReference type="EMBL" id="JAAQPE010000073">
    <property type="protein sequence ID" value="KAF5687618.1"/>
    <property type="molecule type" value="Genomic_DNA"/>
</dbReference>
<feature type="repeat" description="ANK" evidence="3">
    <location>
        <begin position="290"/>
        <end position="322"/>
    </location>
</feature>
<dbReference type="PANTHER" id="PTHR24171">
    <property type="entry name" value="ANKYRIN REPEAT DOMAIN-CONTAINING PROTEIN 39-RELATED"/>
    <property type="match status" value="1"/>
</dbReference>
<sequence length="534" mass="60001">MVQEVQSTGLGNAEDIYFSIIPPLSMAYKLPQTLAVVELARQHAKHYEQLGDLGEAVDIYFRLLRAAEIFSHESAIYTKAAVVVLECLRQLNYTIQLRKDEGDDVTTLEYYANDIKKEIKAMKDQRKTELLKIFSTLMKLYEAQGRGWECDLVPKSPPSEKRGSDRKDEVRGELDMLVRFDLMNMSYLGLTELHHLAQGGVRSHSNHDALEYSKKEINSRDVMGWAPIHYAVAQGVPHVVKEVLKNDQTDLNACDIQVWTALHHACVRGNQEIVWMLLRQGAGVNIQGRDMMAPLHRAAMKGHLNLVGLLLEAGATVDVLDGFRMTPFHWAARNGHDDVVKVLRTRTSKDMRDYRWRTALHLAASAGEIKTVEELLGGNDAFHIEARDIFGRTPLHSAVNSGQEDMACLLLEKGADIEVSDYKTMTPLHKAVAQGRESIVMFLLGKGADIEARMNNGDTPLHTAASHGQGEMARLLLENKAKIEARNHENWTPMHTAARRGMKHVVELLWKKGGDAEALDNDGRTPLYWGKTYQ</sequence>
<dbReference type="PANTHER" id="PTHR24171:SF9">
    <property type="entry name" value="ANKYRIN REPEAT DOMAIN-CONTAINING PROTEIN 39"/>
    <property type="match status" value="1"/>
</dbReference>
<feature type="repeat" description="ANK" evidence="3">
    <location>
        <begin position="423"/>
        <end position="455"/>
    </location>
</feature>
<feature type="repeat" description="ANK" evidence="3">
    <location>
        <begin position="456"/>
        <end position="488"/>
    </location>
</feature>
<feature type="repeat" description="ANK" evidence="3">
    <location>
        <begin position="489"/>
        <end position="521"/>
    </location>
</feature>
<evidence type="ECO:0000256" key="2">
    <source>
        <dbReference type="ARBA" id="ARBA00023043"/>
    </source>
</evidence>
<dbReference type="AlphaFoldDB" id="A0A8H5XAA8"/>
<evidence type="ECO:0000256" key="1">
    <source>
        <dbReference type="ARBA" id="ARBA00022737"/>
    </source>
</evidence>
<dbReference type="InterPro" id="IPR002110">
    <property type="entry name" value="Ankyrin_rpt"/>
</dbReference>
<evidence type="ECO:0000313" key="4">
    <source>
        <dbReference type="EMBL" id="KAF5687618.1"/>
    </source>
</evidence>
<keyword evidence="1" id="KW-0677">Repeat</keyword>
<keyword evidence="5" id="KW-1185">Reference proteome</keyword>
<accession>A0A8H5XAA8</accession>
<keyword evidence="2 3" id="KW-0040">ANK repeat</keyword>
<dbReference type="PROSITE" id="PS50088">
    <property type="entry name" value="ANK_REPEAT"/>
    <property type="match status" value="6"/>
</dbReference>
<dbReference type="SMART" id="SM00248">
    <property type="entry name" value="ANK"/>
    <property type="match status" value="9"/>
</dbReference>
<evidence type="ECO:0000256" key="3">
    <source>
        <dbReference type="PROSITE-ProRule" id="PRU00023"/>
    </source>
</evidence>
<organism evidence="4 5">
    <name type="scientific">Fusarium circinatum</name>
    <name type="common">Pitch canker fungus</name>
    <name type="synonym">Gibberella circinata</name>
    <dbReference type="NCBI Taxonomy" id="48490"/>
    <lineage>
        <taxon>Eukaryota</taxon>
        <taxon>Fungi</taxon>
        <taxon>Dikarya</taxon>
        <taxon>Ascomycota</taxon>
        <taxon>Pezizomycotina</taxon>
        <taxon>Sordariomycetes</taxon>
        <taxon>Hypocreomycetidae</taxon>
        <taxon>Hypocreales</taxon>
        <taxon>Nectriaceae</taxon>
        <taxon>Fusarium</taxon>
        <taxon>Fusarium fujikuroi species complex</taxon>
    </lineage>
</organism>
<dbReference type="SUPFAM" id="SSF48403">
    <property type="entry name" value="Ankyrin repeat"/>
    <property type="match status" value="1"/>
</dbReference>
<dbReference type="PROSITE" id="PS50297">
    <property type="entry name" value="ANK_REP_REGION"/>
    <property type="match status" value="6"/>
</dbReference>
<evidence type="ECO:0000313" key="5">
    <source>
        <dbReference type="Proteomes" id="UP000572754"/>
    </source>
</evidence>
<dbReference type="Proteomes" id="UP000572754">
    <property type="component" value="Unassembled WGS sequence"/>
</dbReference>
<protein>
    <submittedName>
        <fullName evidence="4">Ankyrin repeat protein</fullName>
    </submittedName>
</protein>
<name>A0A8H5XAA8_FUSCI</name>
<dbReference type="PRINTS" id="PR01415">
    <property type="entry name" value="ANKYRIN"/>
</dbReference>
<reference evidence="4 5" key="2">
    <citation type="submission" date="2020-05" db="EMBL/GenBank/DDBJ databases">
        <title>Identification and distribution of gene clusters putatively required for synthesis of sphingolipid metabolism inhibitors in phylogenetically diverse species of the filamentous fungus Fusarium.</title>
        <authorList>
            <person name="Kim H.-S."/>
            <person name="Busman M."/>
            <person name="Brown D.W."/>
            <person name="Divon H."/>
            <person name="Uhlig S."/>
            <person name="Proctor R.H."/>
        </authorList>
    </citation>
    <scope>NUCLEOTIDE SEQUENCE [LARGE SCALE GENOMIC DNA]</scope>
    <source>
        <strain evidence="4 5">NRRL 25331</strain>
    </source>
</reference>
<dbReference type="InterPro" id="IPR036770">
    <property type="entry name" value="Ankyrin_rpt-contain_sf"/>
</dbReference>
<dbReference type="Gene3D" id="1.25.40.20">
    <property type="entry name" value="Ankyrin repeat-containing domain"/>
    <property type="match status" value="3"/>
</dbReference>
<comment type="caution">
    <text evidence="4">The sequence shown here is derived from an EMBL/GenBank/DDBJ whole genome shotgun (WGS) entry which is preliminary data.</text>
</comment>
<gene>
    <name evidence="4" type="ORF">FCIRC_2324</name>
</gene>
<dbReference type="Pfam" id="PF13637">
    <property type="entry name" value="Ank_4"/>
    <property type="match status" value="1"/>
</dbReference>
<dbReference type="Pfam" id="PF12796">
    <property type="entry name" value="Ank_2"/>
    <property type="match status" value="4"/>
</dbReference>
<reference evidence="5" key="1">
    <citation type="journal article" date="2020" name="BMC Genomics">
        <title>Correction to: Identification and distribution of gene clusters required for synthesis of sphingolipid metabolism inhibitors in diverse species of the filamentous fungus Fusarium.</title>
        <authorList>
            <person name="Kim H.S."/>
            <person name="Lohmar J.M."/>
            <person name="Busman M."/>
            <person name="Brown D.W."/>
            <person name="Naumann T.A."/>
            <person name="Divon H.H."/>
            <person name="Lysoe E."/>
            <person name="Uhlig S."/>
            <person name="Proctor R.H."/>
        </authorList>
    </citation>
    <scope>NUCLEOTIDE SEQUENCE [LARGE SCALE GENOMIC DNA]</scope>
    <source>
        <strain evidence="5">NRRL 25331</strain>
    </source>
</reference>
<proteinExistence type="predicted"/>
<feature type="repeat" description="ANK" evidence="3">
    <location>
        <begin position="390"/>
        <end position="422"/>
    </location>
</feature>